<feature type="domain" description="Lipid/polyisoprenoid-binding YceI-like" evidence="1">
    <location>
        <begin position="19"/>
        <end position="186"/>
    </location>
</feature>
<dbReference type="Gene3D" id="2.40.128.110">
    <property type="entry name" value="Lipid/polyisoprenoid-binding, YceI-like"/>
    <property type="match status" value="1"/>
</dbReference>
<keyword evidence="3" id="KW-1185">Reference proteome</keyword>
<sequence length="188" mass="19702">MLAGLTAVPSIGAAASPRLYALDTEGPRVGFTYMLDGTPLRADMPVRQARVAIDPTNLGAARIDVTLDARAAKLGLNFADAALARPGMLDTANNPTIRFVSTELRTGLDGLEDGDALVLGELTMRGQTRPVTLTARIDHDSGTPLHLAEAPMVRLTGEISRAAFGATGYAGLVGDRIRLDVDAPLRAV</sequence>
<organism evidence="2 3">
    <name type="scientific">Marinibacterium profundimaris</name>
    <dbReference type="NCBI Taxonomy" id="1679460"/>
    <lineage>
        <taxon>Bacteria</taxon>
        <taxon>Pseudomonadati</taxon>
        <taxon>Pseudomonadota</taxon>
        <taxon>Alphaproteobacteria</taxon>
        <taxon>Rhodobacterales</taxon>
        <taxon>Paracoccaceae</taxon>
        <taxon>Marinibacterium</taxon>
    </lineage>
</organism>
<dbReference type="SMART" id="SM00867">
    <property type="entry name" value="YceI"/>
    <property type="match status" value="1"/>
</dbReference>
<dbReference type="AlphaFoldDB" id="A0A225NCM2"/>
<evidence type="ECO:0000259" key="1">
    <source>
        <dbReference type="SMART" id="SM00867"/>
    </source>
</evidence>
<dbReference type="EMBL" id="AQQR01000018">
    <property type="protein sequence ID" value="OWU69043.1"/>
    <property type="molecule type" value="Genomic_DNA"/>
</dbReference>
<gene>
    <name evidence="2" type="ORF">ATO3_23150</name>
</gene>
<evidence type="ECO:0000313" key="2">
    <source>
        <dbReference type="EMBL" id="OWU69043.1"/>
    </source>
</evidence>
<dbReference type="SUPFAM" id="SSF101874">
    <property type="entry name" value="YceI-like"/>
    <property type="match status" value="1"/>
</dbReference>
<dbReference type="InterPro" id="IPR007372">
    <property type="entry name" value="Lipid/polyisoprenoid-bd_YceI"/>
</dbReference>
<protein>
    <recommendedName>
        <fullName evidence="1">Lipid/polyisoprenoid-binding YceI-like domain-containing protein</fullName>
    </recommendedName>
</protein>
<dbReference type="Proteomes" id="UP000215377">
    <property type="component" value="Unassembled WGS sequence"/>
</dbReference>
<name>A0A225NCM2_9RHOB</name>
<dbReference type="PANTHER" id="PTHR34406:SF1">
    <property type="entry name" value="PROTEIN YCEI"/>
    <property type="match status" value="1"/>
</dbReference>
<dbReference type="InterPro" id="IPR036761">
    <property type="entry name" value="TTHA0802/YceI-like_sf"/>
</dbReference>
<dbReference type="PANTHER" id="PTHR34406">
    <property type="entry name" value="PROTEIN YCEI"/>
    <property type="match status" value="1"/>
</dbReference>
<comment type="caution">
    <text evidence="2">The sequence shown here is derived from an EMBL/GenBank/DDBJ whole genome shotgun (WGS) entry which is preliminary data.</text>
</comment>
<dbReference type="Pfam" id="PF04264">
    <property type="entry name" value="YceI"/>
    <property type="match status" value="1"/>
</dbReference>
<evidence type="ECO:0000313" key="3">
    <source>
        <dbReference type="Proteomes" id="UP000215377"/>
    </source>
</evidence>
<reference evidence="2 3" key="1">
    <citation type="submission" date="2013-04" db="EMBL/GenBank/DDBJ databases">
        <title>Oceanicola sp. 22II1-22F33 Genome Sequencing.</title>
        <authorList>
            <person name="Lai Q."/>
            <person name="Li G."/>
            <person name="Shao Z."/>
        </authorList>
    </citation>
    <scope>NUCLEOTIDE SEQUENCE [LARGE SCALE GENOMIC DNA]</scope>
    <source>
        <strain evidence="2 3">22II1-22F33</strain>
    </source>
</reference>
<accession>A0A225NCM2</accession>
<proteinExistence type="predicted"/>